<gene>
    <name evidence="2" type="ORF">EXIGLDRAFT_393434</name>
</gene>
<protein>
    <submittedName>
        <fullName evidence="2">Uncharacterized protein</fullName>
    </submittedName>
</protein>
<sequence length="273" mass="27194">MLVSLSTLFLLLLAGPSLVLADHCPVENTLHKRAEPTKASKGTCATGAQQCLSGDCCAEGSFCLATNSKRTTFICATDRSLSSSSPPISADACPLGAETCQSGGCCASGTTCTPADDSNSSFVCMPPTWPDGVPAGTSTATAPDSNGSCSDGAALCSKGAGCCKSGTTCLSKNAARTSFVCSSDRVIPGAPQPSPDLAGSCPPDASHCSTGGCCPSGTACQPTDQKQSSWVCAAASYSGKSFGTPPDSKPTGAARRRTAGGSFALISLLSFLI</sequence>
<feature type="chain" id="PRO_5007861303" evidence="1">
    <location>
        <begin position="22"/>
        <end position="273"/>
    </location>
</feature>
<keyword evidence="3" id="KW-1185">Reference proteome</keyword>
<keyword evidence="1" id="KW-0732">Signal</keyword>
<accession>A0A165KWY3</accession>
<dbReference type="EMBL" id="KV425935">
    <property type="protein sequence ID" value="KZV97022.1"/>
    <property type="molecule type" value="Genomic_DNA"/>
</dbReference>
<dbReference type="Proteomes" id="UP000077266">
    <property type="component" value="Unassembled WGS sequence"/>
</dbReference>
<dbReference type="InParanoid" id="A0A165KWY3"/>
<evidence type="ECO:0000313" key="3">
    <source>
        <dbReference type="Proteomes" id="UP000077266"/>
    </source>
</evidence>
<reference evidence="2 3" key="1">
    <citation type="journal article" date="2016" name="Mol. Biol. Evol.">
        <title>Comparative Genomics of Early-Diverging Mushroom-Forming Fungi Provides Insights into the Origins of Lignocellulose Decay Capabilities.</title>
        <authorList>
            <person name="Nagy L.G."/>
            <person name="Riley R."/>
            <person name="Tritt A."/>
            <person name="Adam C."/>
            <person name="Daum C."/>
            <person name="Floudas D."/>
            <person name="Sun H."/>
            <person name="Yadav J.S."/>
            <person name="Pangilinan J."/>
            <person name="Larsson K.H."/>
            <person name="Matsuura K."/>
            <person name="Barry K."/>
            <person name="Labutti K."/>
            <person name="Kuo R."/>
            <person name="Ohm R.A."/>
            <person name="Bhattacharya S.S."/>
            <person name="Shirouzu T."/>
            <person name="Yoshinaga Y."/>
            <person name="Martin F.M."/>
            <person name="Grigoriev I.V."/>
            <person name="Hibbett D.S."/>
        </authorList>
    </citation>
    <scope>NUCLEOTIDE SEQUENCE [LARGE SCALE GENOMIC DNA]</scope>
    <source>
        <strain evidence="2 3">HHB12029</strain>
    </source>
</reference>
<proteinExistence type="predicted"/>
<evidence type="ECO:0000256" key="1">
    <source>
        <dbReference type="SAM" id="SignalP"/>
    </source>
</evidence>
<organism evidence="2 3">
    <name type="scientific">Exidia glandulosa HHB12029</name>
    <dbReference type="NCBI Taxonomy" id="1314781"/>
    <lineage>
        <taxon>Eukaryota</taxon>
        <taxon>Fungi</taxon>
        <taxon>Dikarya</taxon>
        <taxon>Basidiomycota</taxon>
        <taxon>Agaricomycotina</taxon>
        <taxon>Agaricomycetes</taxon>
        <taxon>Auriculariales</taxon>
        <taxon>Exidiaceae</taxon>
        <taxon>Exidia</taxon>
    </lineage>
</organism>
<dbReference type="OrthoDB" id="3263742at2759"/>
<feature type="signal peptide" evidence="1">
    <location>
        <begin position="1"/>
        <end position="21"/>
    </location>
</feature>
<dbReference type="AlphaFoldDB" id="A0A165KWY3"/>
<name>A0A165KWY3_EXIGL</name>
<evidence type="ECO:0000313" key="2">
    <source>
        <dbReference type="EMBL" id="KZV97022.1"/>
    </source>
</evidence>